<keyword evidence="7" id="KW-1185">Reference proteome</keyword>
<feature type="region of interest" description="Disordered" evidence="4">
    <location>
        <begin position="950"/>
        <end position="1072"/>
    </location>
</feature>
<feature type="repeat" description="TPR" evidence="3">
    <location>
        <begin position="782"/>
        <end position="815"/>
    </location>
</feature>
<gene>
    <name evidence="6" type="ORF">KCH_23250</name>
</gene>
<dbReference type="Gene3D" id="3.40.50.300">
    <property type="entry name" value="P-loop containing nucleotide triphosphate hydrolases"/>
    <property type="match status" value="1"/>
</dbReference>
<dbReference type="GO" id="GO:0046813">
    <property type="term" value="P:receptor-mediated virion attachment to host cell"/>
    <property type="evidence" value="ECO:0007669"/>
    <property type="project" value="TreeGrafter"/>
</dbReference>
<feature type="repeat" description="TPR" evidence="3">
    <location>
        <begin position="578"/>
        <end position="611"/>
    </location>
</feature>
<dbReference type="PROSITE" id="PS50293">
    <property type="entry name" value="TPR_REGION"/>
    <property type="match status" value="2"/>
</dbReference>
<dbReference type="PATRIC" id="fig|1348663.4.peg.2256"/>
<feature type="repeat" description="TPR" evidence="3">
    <location>
        <begin position="884"/>
        <end position="917"/>
    </location>
</feature>
<evidence type="ECO:0000313" key="7">
    <source>
        <dbReference type="Proteomes" id="UP000027178"/>
    </source>
</evidence>
<dbReference type="PANTHER" id="PTHR44858">
    <property type="entry name" value="TETRATRICOPEPTIDE REPEAT PROTEIN 6"/>
    <property type="match status" value="1"/>
</dbReference>
<feature type="repeat" description="TPR" evidence="3">
    <location>
        <begin position="748"/>
        <end position="781"/>
    </location>
</feature>
<dbReference type="PROSITE" id="PS50005">
    <property type="entry name" value="TPR"/>
    <property type="match status" value="9"/>
</dbReference>
<dbReference type="InterPro" id="IPR041664">
    <property type="entry name" value="AAA_16"/>
</dbReference>
<feature type="repeat" description="TPR" evidence="3">
    <location>
        <begin position="544"/>
        <end position="577"/>
    </location>
</feature>
<dbReference type="Pfam" id="PF13424">
    <property type="entry name" value="TPR_12"/>
    <property type="match status" value="2"/>
</dbReference>
<reference evidence="6 7" key="1">
    <citation type="submission" date="2014-05" db="EMBL/GenBank/DDBJ databases">
        <title>Draft Genome Sequence of Kitasatospora cheerisanensis KCTC 2395.</title>
        <authorList>
            <person name="Nam D.H."/>
        </authorList>
    </citation>
    <scope>NUCLEOTIDE SEQUENCE [LARGE SCALE GENOMIC DNA]</scope>
    <source>
        <strain evidence="6 7">KCTC 2395</strain>
    </source>
</reference>
<dbReference type="InterPro" id="IPR019734">
    <property type="entry name" value="TPR_rpt"/>
</dbReference>
<feature type="compositionally biased region" description="Basic and acidic residues" evidence="4">
    <location>
        <begin position="1034"/>
        <end position="1044"/>
    </location>
</feature>
<dbReference type="Gene3D" id="1.25.40.10">
    <property type="entry name" value="Tetratricopeptide repeat domain"/>
    <property type="match status" value="4"/>
</dbReference>
<dbReference type="HOGENOM" id="CLU_006862_0_0_11"/>
<organism evidence="6 7">
    <name type="scientific">Kitasatospora cheerisanensis KCTC 2395</name>
    <dbReference type="NCBI Taxonomy" id="1348663"/>
    <lineage>
        <taxon>Bacteria</taxon>
        <taxon>Bacillati</taxon>
        <taxon>Actinomycetota</taxon>
        <taxon>Actinomycetes</taxon>
        <taxon>Kitasatosporales</taxon>
        <taxon>Streptomycetaceae</taxon>
        <taxon>Kitasatospora</taxon>
    </lineage>
</organism>
<feature type="compositionally biased region" description="Basic residues" evidence="4">
    <location>
        <begin position="1022"/>
        <end position="1033"/>
    </location>
</feature>
<keyword evidence="1" id="KW-0677">Repeat</keyword>
<dbReference type="OrthoDB" id="9814944at2"/>
<feature type="domain" description="Orc1-like AAA ATPase" evidence="5">
    <location>
        <begin position="21"/>
        <end position="228"/>
    </location>
</feature>
<dbReference type="Pfam" id="PF13432">
    <property type="entry name" value="TPR_16"/>
    <property type="match status" value="2"/>
</dbReference>
<feature type="compositionally biased region" description="Pro residues" evidence="4">
    <location>
        <begin position="998"/>
        <end position="1012"/>
    </location>
</feature>
<feature type="compositionally biased region" description="Low complexity" evidence="4">
    <location>
        <begin position="983"/>
        <end position="997"/>
    </location>
</feature>
<dbReference type="SUPFAM" id="SSF52540">
    <property type="entry name" value="P-loop containing nucleoside triphosphate hydrolases"/>
    <property type="match status" value="1"/>
</dbReference>
<dbReference type="GO" id="GO:0009279">
    <property type="term" value="C:cell outer membrane"/>
    <property type="evidence" value="ECO:0007669"/>
    <property type="project" value="TreeGrafter"/>
</dbReference>
<feature type="repeat" description="TPR" evidence="3">
    <location>
        <begin position="646"/>
        <end position="679"/>
    </location>
</feature>
<dbReference type="eggNOG" id="COG0457">
    <property type="taxonomic scope" value="Bacteria"/>
</dbReference>
<feature type="repeat" description="TPR" evidence="3">
    <location>
        <begin position="612"/>
        <end position="645"/>
    </location>
</feature>
<dbReference type="InterPro" id="IPR050498">
    <property type="entry name" value="Ycf3"/>
</dbReference>
<accession>A0A066Z0Z9</accession>
<dbReference type="EMBL" id="JNBY01000074">
    <property type="protein sequence ID" value="KDN85924.1"/>
    <property type="molecule type" value="Genomic_DNA"/>
</dbReference>
<evidence type="ECO:0000256" key="2">
    <source>
        <dbReference type="ARBA" id="ARBA00022803"/>
    </source>
</evidence>
<dbReference type="SUPFAM" id="SSF48452">
    <property type="entry name" value="TPR-like"/>
    <property type="match status" value="2"/>
</dbReference>
<dbReference type="Pfam" id="PF13191">
    <property type="entry name" value="AAA_16"/>
    <property type="match status" value="1"/>
</dbReference>
<protein>
    <recommendedName>
        <fullName evidence="5">Orc1-like AAA ATPase domain-containing protein</fullName>
    </recommendedName>
</protein>
<dbReference type="InterPro" id="IPR011990">
    <property type="entry name" value="TPR-like_helical_dom_sf"/>
</dbReference>
<evidence type="ECO:0000259" key="5">
    <source>
        <dbReference type="Pfam" id="PF13191"/>
    </source>
</evidence>
<comment type="caution">
    <text evidence="6">The sequence shown here is derived from an EMBL/GenBank/DDBJ whole genome shotgun (WGS) entry which is preliminary data.</text>
</comment>
<dbReference type="AlphaFoldDB" id="A0A066Z0Z9"/>
<dbReference type="PANTHER" id="PTHR44858:SF1">
    <property type="entry name" value="UDP-N-ACETYLGLUCOSAMINE--PEPTIDE N-ACETYLGLUCOSAMINYLTRANSFERASE SPINDLY-RELATED"/>
    <property type="match status" value="1"/>
</dbReference>
<evidence type="ECO:0000256" key="3">
    <source>
        <dbReference type="PROSITE-ProRule" id="PRU00339"/>
    </source>
</evidence>
<feature type="compositionally biased region" description="Polar residues" evidence="4">
    <location>
        <begin position="1059"/>
        <end position="1072"/>
    </location>
</feature>
<name>A0A066Z0Z9_9ACTN</name>
<dbReference type="InterPro" id="IPR027417">
    <property type="entry name" value="P-loop_NTPase"/>
</dbReference>
<evidence type="ECO:0000256" key="1">
    <source>
        <dbReference type="ARBA" id="ARBA00022737"/>
    </source>
</evidence>
<proteinExistence type="predicted"/>
<sequence>MSGGRGPSRQELIRRRRRSGFVGRRSELASFGEVLGQAPEEAGQFLFHVHGPGGVGKSTLVRQLEAAAREAQAVTGYVDESVTDPMEAMKALAGQFGQQGAPMKALERLLNTYQQRRHEANAGVVVAGEGTSSPSPGSVIASRVGLVGLGMIPGVGAFTGALDATQVAAGAEQLKGLLSARFRSHEDVQLVLSPVQALAPVFLRELAEVAQHRSWVVLFFDTYERTGPALDTWLRDLLVSDKYGELPANVLVVLAGQGRLDAQCWGDWLDLVTDLPLDVFTETEARQLLAAKGVTDEHVVEVVLRLSGRLPLLVSTLAESQPAGAAEVGDPSGTAVERFLKWETSPARRAAALACALPQELDEDVYRAAVDDEEARELFSWLRSMPFVTDRAGRCHYHEVVRTAMLRLQRQQSPARWQQQHTRLADTFAEWRGRLACDSGDLSARWRDERWRGHRFQETYHRLCADPDRALPDALRELLDAWRHGTASTRRWAQLLVRAGQDADARQVREWGERVLAAMAEPQPAVAVMTLLLADAALDRPGRARAHRFRGIGHHAAGRHDLAQTEFDRSVSLDPDQPQALHSRARALIVGQRFEEALADLDRALALDPDHAAAHATRGETLRLTGRHQEALAAFDRAVELDPSHSWAFGHRGETLRELERHEEALAAFDRAVEIDPEYVWAHTARGLLHREAGRFEEALACYGRALELDPAYHWAVVMRAQVHRVTGRHQEALADLDRALELAPGHAWAHAARGDVHRLMGRHQEAVADFDRALALEPDTPGVLALRGHVHLAAGRHPEALADFDRVVELDRGSDWAVAQRGEAHRVMGRYAEALADFDQVVGQETGRAWIADSRGQTLQATGQYRKALTEYDRAVRLDPAAPLHLAHRGDAHRLLGQHEAALADYGRALGLAPHDHPWILAARGLTHRLLGRHPEALADLDRALAAAPPTAGTTTRRPWSCTPSAATPKATPSSPAPSPSSTPATASPTSATSSSPTPPSPTRPQPPAPWSPSSASPHPRPPHRTPPRPRHPGPDDPVDRRTCRGPATPPPIPTDLTARQLSNPSRSSCGVGQGARRWIMRWQLAQISARSASPVRPSPATCSGTTWWHSM</sequence>
<keyword evidence="2 3" id="KW-0802">TPR repeat</keyword>
<evidence type="ECO:0000313" key="6">
    <source>
        <dbReference type="EMBL" id="KDN85924.1"/>
    </source>
</evidence>
<feature type="compositionally biased region" description="Low complexity" evidence="4">
    <location>
        <begin position="950"/>
        <end position="975"/>
    </location>
</feature>
<evidence type="ECO:0000256" key="4">
    <source>
        <dbReference type="SAM" id="MobiDB-lite"/>
    </source>
</evidence>
<dbReference type="SMART" id="SM00028">
    <property type="entry name" value="TPR"/>
    <property type="match status" value="12"/>
</dbReference>
<feature type="repeat" description="TPR" evidence="3">
    <location>
        <begin position="850"/>
        <end position="883"/>
    </location>
</feature>
<feature type="repeat" description="TPR" evidence="3">
    <location>
        <begin position="680"/>
        <end position="713"/>
    </location>
</feature>
<dbReference type="Proteomes" id="UP000027178">
    <property type="component" value="Unassembled WGS sequence"/>
</dbReference>